<dbReference type="Gene3D" id="3.40.630.30">
    <property type="match status" value="1"/>
</dbReference>
<dbReference type="GO" id="GO:0016747">
    <property type="term" value="F:acyltransferase activity, transferring groups other than amino-acyl groups"/>
    <property type="evidence" value="ECO:0007669"/>
    <property type="project" value="InterPro"/>
</dbReference>
<name>A0A259TXV6_9BACT</name>
<dbReference type="Pfam" id="PF00583">
    <property type="entry name" value="Acetyltransf_1"/>
    <property type="match status" value="1"/>
</dbReference>
<dbReference type="InParanoid" id="A0A259TXV6"/>
<dbReference type="EMBL" id="MQWB01000001">
    <property type="protein sequence ID" value="OZC02526.1"/>
    <property type="molecule type" value="Genomic_DNA"/>
</dbReference>
<accession>A0A259TXV6</accession>
<dbReference type="AlphaFoldDB" id="A0A259TXV6"/>
<dbReference type="PANTHER" id="PTHR43877">
    <property type="entry name" value="AMINOALKYLPHOSPHONATE N-ACETYLTRANSFERASE-RELATED-RELATED"/>
    <property type="match status" value="1"/>
</dbReference>
<reference evidence="4 5" key="1">
    <citation type="submission" date="2016-11" db="EMBL/GenBank/DDBJ databases">
        <title>Study of marine rhodopsin-containing bacteria.</title>
        <authorList>
            <person name="Yoshizawa S."/>
            <person name="Kumagai Y."/>
            <person name="Kogure K."/>
        </authorList>
    </citation>
    <scope>NUCLEOTIDE SEQUENCE [LARGE SCALE GENOMIC DNA]</scope>
    <source>
        <strain evidence="4 5">SG-29</strain>
    </source>
</reference>
<dbReference type="PROSITE" id="PS51186">
    <property type="entry name" value="GNAT"/>
    <property type="match status" value="1"/>
</dbReference>
<evidence type="ECO:0000256" key="1">
    <source>
        <dbReference type="ARBA" id="ARBA00022679"/>
    </source>
</evidence>
<dbReference type="PANTHER" id="PTHR43877:SF1">
    <property type="entry name" value="ACETYLTRANSFERASE"/>
    <property type="match status" value="1"/>
</dbReference>
<feature type="domain" description="N-acetyltransferase" evidence="3">
    <location>
        <begin position="5"/>
        <end position="167"/>
    </location>
</feature>
<keyword evidence="5" id="KW-1185">Reference proteome</keyword>
<gene>
    <name evidence="4" type="ORF">BSZ36_05775</name>
</gene>
<dbReference type="CDD" id="cd04301">
    <property type="entry name" value="NAT_SF"/>
    <property type="match status" value="1"/>
</dbReference>
<proteinExistence type="predicted"/>
<dbReference type="SUPFAM" id="SSF55729">
    <property type="entry name" value="Acyl-CoA N-acyltransferases (Nat)"/>
    <property type="match status" value="1"/>
</dbReference>
<organism evidence="4 5">
    <name type="scientific">Rubricoccus marinus</name>
    <dbReference type="NCBI Taxonomy" id="716817"/>
    <lineage>
        <taxon>Bacteria</taxon>
        <taxon>Pseudomonadati</taxon>
        <taxon>Rhodothermota</taxon>
        <taxon>Rhodothermia</taxon>
        <taxon>Rhodothermales</taxon>
        <taxon>Rubricoccaceae</taxon>
        <taxon>Rubricoccus</taxon>
    </lineage>
</organism>
<dbReference type="InterPro" id="IPR000182">
    <property type="entry name" value="GNAT_dom"/>
</dbReference>
<evidence type="ECO:0000259" key="3">
    <source>
        <dbReference type="PROSITE" id="PS51186"/>
    </source>
</evidence>
<keyword evidence="2" id="KW-0012">Acyltransferase</keyword>
<dbReference type="InterPro" id="IPR050832">
    <property type="entry name" value="Bact_Acetyltransf"/>
</dbReference>
<sequence length="175" mass="19426">MTEEIRIRRAGREDRVAALGLWRQLQTDHEEQDPRYRIAPDAEARWATDYRTWTRAHTSRVWVAEATTSPEASGELVGLLTAHLADPAPMYRGVPFVFVGDLVTARGWRGHGIGARLVETARAWGRELGAGELRAGVLATNPSGRRFWEREGASDFSITVVMPLDSDASGADTQR</sequence>
<dbReference type="RefSeq" id="WP_094546879.1">
    <property type="nucleotide sequence ID" value="NZ_MQWB01000001.1"/>
</dbReference>
<keyword evidence="1" id="KW-0808">Transferase</keyword>
<evidence type="ECO:0000313" key="4">
    <source>
        <dbReference type="EMBL" id="OZC02526.1"/>
    </source>
</evidence>
<evidence type="ECO:0000313" key="5">
    <source>
        <dbReference type="Proteomes" id="UP000216446"/>
    </source>
</evidence>
<dbReference type="Proteomes" id="UP000216446">
    <property type="component" value="Unassembled WGS sequence"/>
</dbReference>
<comment type="caution">
    <text evidence="4">The sequence shown here is derived from an EMBL/GenBank/DDBJ whole genome shotgun (WGS) entry which is preliminary data.</text>
</comment>
<protein>
    <recommendedName>
        <fullName evidence="3">N-acetyltransferase domain-containing protein</fullName>
    </recommendedName>
</protein>
<evidence type="ECO:0000256" key="2">
    <source>
        <dbReference type="ARBA" id="ARBA00023315"/>
    </source>
</evidence>
<dbReference type="OrthoDB" id="1493519at2"/>
<dbReference type="InterPro" id="IPR016181">
    <property type="entry name" value="Acyl_CoA_acyltransferase"/>
</dbReference>